<evidence type="ECO:0000313" key="3">
    <source>
        <dbReference type="EMBL" id="OWV32532.1"/>
    </source>
</evidence>
<keyword evidence="1" id="KW-0645">Protease</keyword>
<feature type="signal peptide" evidence="2">
    <location>
        <begin position="1"/>
        <end position="19"/>
    </location>
</feature>
<gene>
    <name evidence="3" type="ORF">B5C34_03065</name>
</gene>
<comment type="catalytic activity">
    <reaction evidence="1">
        <text>an L-aminoacyl-L-amino acid + H2O = 2 an L-alpha-amino acid</text>
        <dbReference type="Rhea" id="RHEA:48940"/>
        <dbReference type="ChEBI" id="CHEBI:15377"/>
        <dbReference type="ChEBI" id="CHEBI:59869"/>
        <dbReference type="ChEBI" id="CHEBI:77460"/>
    </reaction>
</comment>
<comment type="similarity">
    <text evidence="1">Belongs to the peptidase C69 family.</text>
</comment>
<dbReference type="GO" id="GO:0016805">
    <property type="term" value="F:dipeptidase activity"/>
    <property type="evidence" value="ECO:0007669"/>
    <property type="project" value="UniProtKB-KW"/>
</dbReference>
<dbReference type="AlphaFoldDB" id="A0A219B2E6"/>
<dbReference type="Proteomes" id="UP000198462">
    <property type="component" value="Unassembled WGS sequence"/>
</dbReference>
<reference evidence="4" key="1">
    <citation type="submission" date="2017-05" db="EMBL/GenBank/DDBJ databases">
        <authorList>
            <person name="Lin X."/>
        </authorList>
    </citation>
    <scope>NUCLEOTIDE SEQUENCE [LARGE SCALE GENOMIC DNA]</scope>
    <source>
        <strain evidence="4">JLT2012</strain>
    </source>
</reference>
<dbReference type="PANTHER" id="PTHR12994">
    <property type="entry name" value="SECERNIN"/>
    <property type="match status" value="1"/>
</dbReference>
<evidence type="ECO:0000256" key="2">
    <source>
        <dbReference type="SAM" id="SignalP"/>
    </source>
</evidence>
<proteinExistence type="inferred from homology"/>
<accession>A0A219B2E6</accession>
<dbReference type="PANTHER" id="PTHR12994:SF17">
    <property type="entry name" value="LD30995P"/>
    <property type="match status" value="1"/>
</dbReference>
<protein>
    <recommendedName>
        <fullName evidence="1">Dipeptidase</fullName>
        <ecNumber evidence="1">3.4.-.-</ecNumber>
    </recommendedName>
</protein>
<sequence length="515" mass="56289">MKEVLFLPSLLRAASTALACAALVTAAAAQASYAFYVGRDLTDDGSVLVGGTGEEVSSHWLEIVPARSHPSGATIKVGVTAEAVIPGELIEIPQVPHTFRYMHMAYTDFEGFPPPLTNGGVNEHQVAVRDVWAPSRRELVEMTPRPQRGLQYSDLARIVMERARTAREGVEIIGELIARHGFATYGGNTHLIADPNEGWVVWEFAGGQGLWVAERLHEDDVRVLYPGGIGDIPTDLASDSDFLASDNFISFAVERGWFDPASGESFNVQHVYGDQSIRDYREPGIKLMSPAAMEAATRAMAPVSESDLMQRVRDPRVVDDDSGYGQVVSLRKDLPDADLIRVWNAPTGSVAAPFNVWWLGVEKVPMEYAQHRYLTKDSAATFLNPDYQIQEATRFAGRTFKRVMYFACSDPDRLLGPVTEMLTGFERETQADLSWVEHMAGTMIDGGDRGAARELLTHFAGTRAIAALDLGDTIAEALDAYIRLVGGRRAPDGGRINTLDPTVNCLANGDPDHAE</sequence>
<name>A0A219B2E6_9SPHN</name>
<organism evidence="3 4">
    <name type="scientific">Pacificimonas flava</name>
    <dbReference type="NCBI Taxonomy" id="1234595"/>
    <lineage>
        <taxon>Bacteria</taxon>
        <taxon>Pseudomonadati</taxon>
        <taxon>Pseudomonadota</taxon>
        <taxon>Alphaproteobacteria</taxon>
        <taxon>Sphingomonadales</taxon>
        <taxon>Sphingosinicellaceae</taxon>
        <taxon>Pacificimonas</taxon>
    </lineage>
</organism>
<feature type="chain" id="PRO_5012804268" description="Dipeptidase" evidence="2">
    <location>
        <begin position="20"/>
        <end position="515"/>
    </location>
</feature>
<keyword evidence="1" id="KW-0224">Dipeptidase</keyword>
<dbReference type="EC" id="3.4.-.-" evidence="1"/>
<keyword evidence="4" id="KW-1185">Reference proteome</keyword>
<keyword evidence="1" id="KW-0378">Hydrolase</keyword>
<keyword evidence="2" id="KW-0732">Signal</keyword>
<dbReference type="GO" id="GO:0006508">
    <property type="term" value="P:proteolysis"/>
    <property type="evidence" value="ECO:0007669"/>
    <property type="project" value="UniProtKB-KW"/>
</dbReference>
<dbReference type="Pfam" id="PF03577">
    <property type="entry name" value="Peptidase_C69"/>
    <property type="match status" value="1"/>
</dbReference>
<comment type="caution">
    <text evidence="3">The sequence shown here is derived from an EMBL/GenBank/DDBJ whole genome shotgun (WGS) entry which is preliminary data.</text>
</comment>
<dbReference type="EMBL" id="NFZT01000001">
    <property type="protein sequence ID" value="OWV32532.1"/>
    <property type="molecule type" value="Genomic_DNA"/>
</dbReference>
<evidence type="ECO:0000256" key="1">
    <source>
        <dbReference type="RuleBase" id="RU364089"/>
    </source>
</evidence>
<dbReference type="Gene3D" id="3.60.60.10">
    <property type="entry name" value="Penicillin V Acylase, Chain A"/>
    <property type="match status" value="1"/>
</dbReference>
<dbReference type="OrthoDB" id="5147328at2"/>
<dbReference type="InterPro" id="IPR005322">
    <property type="entry name" value="Peptidase_C69"/>
</dbReference>
<evidence type="ECO:0000313" key="4">
    <source>
        <dbReference type="Proteomes" id="UP000198462"/>
    </source>
</evidence>
<dbReference type="GO" id="GO:0070004">
    <property type="term" value="F:cysteine-type exopeptidase activity"/>
    <property type="evidence" value="ECO:0007669"/>
    <property type="project" value="InterPro"/>
</dbReference>